<dbReference type="Pfam" id="PF00486">
    <property type="entry name" value="Trans_reg_C"/>
    <property type="match status" value="1"/>
</dbReference>
<dbReference type="Proteomes" id="UP000070433">
    <property type="component" value="Chromosome"/>
</dbReference>
<name>A0A127JUY3_9BURK</name>
<feature type="DNA-binding region" description="OmpR/PhoB-type" evidence="2">
    <location>
        <begin position="1"/>
        <end position="58"/>
    </location>
</feature>
<reference evidence="4 5" key="1">
    <citation type="journal article" date="2014" name="Int. J. Syst. Evol. Microbiol.">
        <title>Ramlibacter solisilvae sp. nov., isolated from forest soil, and emended description of the genus Ramlibacter.</title>
        <authorList>
            <person name="Lee H.J."/>
            <person name="Lee S.H."/>
            <person name="Lee S.S."/>
            <person name="Lee J.S."/>
            <person name="Kim Y."/>
            <person name="Kim S.C."/>
            <person name="Jeon C.O."/>
        </authorList>
    </citation>
    <scope>NUCLEOTIDE SEQUENCE [LARGE SCALE GENOMIC DNA]</scope>
    <source>
        <strain evidence="4 5">5-10</strain>
    </source>
</reference>
<dbReference type="InterPro" id="IPR016032">
    <property type="entry name" value="Sig_transdc_resp-reg_C-effctor"/>
</dbReference>
<dbReference type="InterPro" id="IPR001867">
    <property type="entry name" value="OmpR/PhoB-type_DNA-bd"/>
</dbReference>
<accession>A0A127JUY3</accession>
<proteinExistence type="predicted"/>
<dbReference type="GO" id="GO:0000160">
    <property type="term" value="P:phosphorelay signal transduction system"/>
    <property type="evidence" value="ECO:0007669"/>
    <property type="project" value="InterPro"/>
</dbReference>
<evidence type="ECO:0000256" key="1">
    <source>
        <dbReference type="ARBA" id="ARBA00023125"/>
    </source>
</evidence>
<evidence type="ECO:0000313" key="5">
    <source>
        <dbReference type="Proteomes" id="UP000070433"/>
    </source>
</evidence>
<dbReference type="PROSITE" id="PS51755">
    <property type="entry name" value="OMPR_PHOB"/>
    <property type="match status" value="1"/>
</dbReference>
<dbReference type="GO" id="GO:0006355">
    <property type="term" value="P:regulation of DNA-templated transcription"/>
    <property type="evidence" value="ECO:0007669"/>
    <property type="project" value="InterPro"/>
</dbReference>
<dbReference type="Gene3D" id="1.10.10.10">
    <property type="entry name" value="Winged helix-like DNA-binding domain superfamily/Winged helix DNA-binding domain"/>
    <property type="match status" value="1"/>
</dbReference>
<dbReference type="EMBL" id="CP010951">
    <property type="protein sequence ID" value="AMO23704.1"/>
    <property type="molecule type" value="Genomic_DNA"/>
</dbReference>
<protein>
    <recommendedName>
        <fullName evidence="3">OmpR/PhoB-type domain-containing protein</fullName>
    </recommendedName>
</protein>
<feature type="domain" description="OmpR/PhoB-type" evidence="3">
    <location>
        <begin position="1"/>
        <end position="58"/>
    </location>
</feature>
<dbReference type="Gene3D" id="1.25.40.10">
    <property type="entry name" value="Tetratricopeptide repeat domain"/>
    <property type="match status" value="2"/>
</dbReference>
<dbReference type="GO" id="GO:0003677">
    <property type="term" value="F:DNA binding"/>
    <property type="evidence" value="ECO:0007669"/>
    <property type="project" value="UniProtKB-UniRule"/>
</dbReference>
<keyword evidence="5" id="KW-1185">Reference proteome</keyword>
<organism evidence="4 5">
    <name type="scientific">Ramlibacter tataouinensis</name>
    <dbReference type="NCBI Taxonomy" id="94132"/>
    <lineage>
        <taxon>Bacteria</taxon>
        <taxon>Pseudomonadati</taxon>
        <taxon>Pseudomonadota</taxon>
        <taxon>Betaproteobacteria</taxon>
        <taxon>Burkholderiales</taxon>
        <taxon>Comamonadaceae</taxon>
        <taxon>Ramlibacter</taxon>
    </lineage>
</organism>
<keyword evidence="1 2" id="KW-0238">DNA-binding</keyword>
<evidence type="ECO:0000313" key="4">
    <source>
        <dbReference type="EMBL" id="AMO23704.1"/>
    </source>
</evidence>
<evidence type="ECO:0000259" key="3">
    <source>
        <dbReference type="PROSITE" id="PS51755"/>
    </source>
</evidence>
<dbReference type="InterPro" id="IPR036388">
    <property type="entry name" value="WH-like_DNA-bd_sf"/>
</dbReference>
<dbReference type="SUPFAM" id="SSF46894">
    <property type="entry name" value="C-terminal effector domain of the bipartite response regulators"/>
    <property type="match status" value="1"/>
</dbReference>
<dbReference type="InterPro" id="IPR011990">
    <property type="entry name" value="TPR-like_helical_dom_sf"/>
</dbReference>
<sequence>MLIRARGQVVSKQAFADEAWNGALMSDESLARCVSQLRRALPGVEIESVYGTGYRLSGSPQVAHTRLLAASRAAPHAVETHLHARTLALRRTPTAMQRALALLRALVAAHPDYASARVTLAESLAGAASWGLLAGAGFVEEGLAELDAAQRTDARTPGIATCRAWLLDLAWRFEEAEDAYRDALAASPDADTLFLHGWHRLALGQPDAAASRFREAIAQQPHAPLFPTMLARAHYHAGRLDEALDEMNATCRDHPDSAVAALFRAGLLAQANPQPALADLAWRLAEQPDAPPYALGVLTYVLARCGRGAEAAVLIEACLACSSSTPCSAALHAAACIALGDDNRAARLIAEAVEARCGLVPMLLREPANAAVRDHPLVAPLFARVFG</sequence>
<gene>
    <name evidence="4" type="ORF">UC35_13525</name>
</gene>
<dbReference type="AlphaFoldDB" id="A0A127JUY3"/>
<dbReference type="SUPFAM" id="SSF48452">
    <property type="entry name" value="TPR-like"/>
    <property type="match status" value="1"/>
</dbReference>
<dbReference type="Pfam" id="PF13432">
    <property type="entry name" value="TPR_16"/>
    <property type="match status" value="1"/>
</dbReference>
<evidence type="ECO:0000256" key="2">
    <source>
        <dbReference type="PROSITE-ProRule" id="PRU01091"/>
    </source>
</evidence>